<name>A0AAD5PB82_9FUNG</name>
<evidence type="ECO:0000313" key="2">
    <source>
        <dbReference type="Proteomes" id="UP001209540"/>
    </source>
</evidence>
<keyword evidence="2" id="KW-1185">Reference proteome</keyword>
<protein>
    <recommendedName>
        <fullName evidence="3">Reverse transcriptase zinc-binding domain-containing protein</fullName>
    </recommendedName>
</protein>
<comment type="caution">
    <text evidence="1">The sequence shown here is derived from an EMBL/GenBank/DDBJ whole genome shotgun (WGS) entry which is preliminary data.</text>
</comment>
<feature type="non-terminal residue" evidence="1">
    <location>
        <position position="1"/>
    </location>
</feature>
<organism evidence="1 2">
    <name type="scientific">Phascolomyces articulosus</name>
    <dbReference type="NCBI Taxonomy" id="60185"/>
    <lineage>
        <taxon>Eukaryota</taxon>
        <taxon>Fungi</taxon>
        <taxon>Fungi incertae sedis</taxon>
        <taxon>Mucoromycota</taxon>
        <taxon>Mucoromycotina</taxon>
        <taxon>Mucoromycetes</taxon>
        <taxon>Mucorales</taxon>
        <taxon>Lichtheimiaceae</taxon>
        <taxon>Phascolomyces</taxon>
    </lineage>
</organism>
<reference evidence="1" key="2">
    <citation type="submission" date="2023-02" db="EMBL/GenBank/DDBJ databases">
        <authorList>
            <consortium name="DOE Joint Genome Institute"/>
            <person name="Mondo S.J."/>
            <person name="Chang Y."/>
            <person name="Wang Y."/>
            <person name="Ahrendt S."/>
            <person name="Andreopoulos W."/>
            <person name="Barry K."/>
            <person name="Beard J."/>
            <person name="Benny G.L."/>
            <person name="Blankenship S."/>
            <person name="Bonito G."/>
            <person name="Cuomo C."/>
            <person name="Desiro A."/>
            <person name="Gervers K.A."/>
            <person name="Hundley H."/>
            <person name="Kuo A."/>
            <person name="LaButti K."/>
            <person name="Lang B.F."/>
            <person name="Lipzen A."/>
            <person name="O'Donnell K."/>
            <person name="Pangilinan J."/>
            <person name="Reynolds N."/>
            <person name="Sandor L."/>
            <person name="Smith M.W."/>
            <person name="Tsang A."/>
            <person name="Grigoriev I.V."/>
            <person name="Stajich J.E."/>
            <person name="Spatafora J.W."/>
        </authorList>
    </citation>
    <scope>NUCLEOTIDE SEQUENCE</scope>
    <source>
        <strain evidence="1">RSA 2281</strain>
    </source>
</reference>
<accession>A0AAD5PB82</accession>
<sequence>NVGFHLLHPKLLCRQVLHNTLPQQFPSPLCLLCSRKTETDQHFLYTCGIKWSIWTS</sequence>
<feature type="non-terminal residue" evidence="1">
    <location>
        <position position="56"/>
    </location>
</feature>
<evidence type="ECO:0000313" key="1">
    <source>
        <dbReference type="EMBL" id="KAI9250580.1"/>
    </source>
</evidence>
<dbReference type="EMBL" id="JAIXMP010000032">
    <property type="protein sequence ID" value="KAI9250580.1"/>
    <property type="molecule type" value="Genomic_DNA"/>
</dbReference>
<dbReference type="AlphaFoldDB" id="A0AAD5PB82"/>
<evidence type="ECO:0008006" key="3">
    <source>
        <dbReference type="Google" id="ProtNLM"/>
    </source>
</evidence>
<proteinExistence type="predicted"/>
<gene>
    <name evidence="1" type="ORF">BDA99DRAFT_426932</name>
</gene>
<dbReference type="Proteomes" id="UP001209540">
    <property type="component" value="Unassembled WGS sequence"/>
</dbReference>
<reference evidence="1" key="1">
    <citation type="journal article" date="2022" name="IScience">
        <title>Evolution of zygomycete secretomes and the origins of terrestrial fungal ecologies.</title>
        <authorList>
            <person name="Chang Y."/>
            <person name="Wang Y."/>
            <person name="Mondo S."/>
            <person name="Ahrendt S."/>
            <person name="Andreopoulos W."/>
            <person name="Barry K."/>
            <person name="Beard J."/>
            <person name="Benny G.L."/>
            <person name="Blankenship S."/>
            <person name="Bonito G."/>
            <person name="Cuomo C."/>
            <person name="Desiro A."/>
            <person name="Gervers K.A."/>
            <person name="Hundley H."/>
            <person name="Kuo A."/>
            <person name="LaButti K."/>
            <person name="Lang B.F."/>
            <person name="Lipzen A."/>
            <person name="O'Donnell K."/>
            <person name="Pangilinan J."/>
            <person name="Reynolds N."/>
            <person name="Sandor L."/>
            <person name="Smith M.E."/>
            <person name="Tsang A."/>
            <person name="Grigoriev I.V."/>
            <person name="Stajich J.E."/>
            <person name="Spatafora J.W."/>
        </authorList>
    </citation>
    <scope>NUCLEOTIDE SEQUENCE</scope>
    <source>
        <strain evidence="1">RSA 2281</strain>
    </source>
</reference>